<evidence type="ECO:0000313" key="11">
    <source>
        <dbReference type="Proteomes" id="UP000886883"/>
    </source>
</evidence>
<protein>
    <submittedName>
        <fullName evidence="10">Glycoside hydrolase family 9 protein</fullName>
    </submittedName>
</protein>
<dbReference type="SUPFAM" id="SSF81296">
    <property type="entry name" value="E set domains"/>
    <property type="match status" value="1"/>
</dbReference>
<evidence type="ECO:0000256" key="1">
    <source>
        <dbReference type="ARBA" id="ARBA00007072"/>
    </source>
</evidence>
<keyword evidence="2 10" id="KW-0378">Hydrolase</keyword>
<feature type="domain" description="Cellulase Ig-like" evidence="9">
    <location>
        <begin position="228"/>
        <end position="292"/>
    </location>
</feature>
<evidence type="ECO:0000256" key="7">
    <source>
        <dbReference type="SAM" id="MobiDB-lite"/>
    </source>
</evidence>
<keyword evidence="4" id="KW-0119">Carbohydrate metabolism</keyword>
<dbReference type="SUPFAM" id="SSF48208">
    <property type="entry name" value="Six-hairpin glycosidases"/>
    <property type="match status" value="1"/>
</dbReference>
<keyword evidence="5" id="KW-0326">Glycosidase</keyword>
<dbReference type="Proteomes" id="UP000886883">
    <property type="component" value="Unassembled WGS sequence"/>
</dbReference>
<dbReference type="InterPro" id="IPR001701">
    <property type="entry name" value="Glyco_hydro_9"/>
</dbReference>
<evidence type="ECO:0000256" key="6">
    <source>
        <dbReference type="ARBA" id="ARBA00023326"/>
    </source>
</evidence>
<keyword evidence="6" id="KW-0624">Polysaccharide degradation</keyword>
<sequence length="785" mass="89261">MKSRAEFDQLLLQTGFAHWRMEVQREDSLEFSLLSKPADLILPLWDGISPSFFQRGEGKLEVRPDGSLSMETPARSDRWPEGSPEDGDYCAFGSLQAVLDAGGADWRPYNRLRFQIRPDCPGMHSPMIALQLYNDGEEKIPDKYCREGYHTIHLKNREWNDCVWEFPSLPRDRVTALAFESHRYGRELSMGDFTRFFIREIRLEHTPQVSHTLGWETDPGALAYSTEGYWTKGEKTAVTCQETESFCLCRSGDDRAVYTGTPRAVHNEKGDFFVWDFSGFEEEGDFYLRSGSLISPSFPISSHPLYQSLWKAVHFLYCERCGFPVGRGHGSCHGDILAEHDGVKLAYCGGWHDAGDVSQQTLQTAEVVCSLLETAQTVRASEPPLYFRILEEAAWGLDFVLRMRFGDGYRATSAGIRRWSDGLIGNMDDCEARVHNHAFENFLMSGIEAFASESFRETDPQLAEKCLDAACQDYRFARERFIQKGMELPSFYEHSYNSSLSLYHAAAAWAAARIHLCTRDPEFAGFAADHLEEMLTCQETGAPGCPMSGFFYREPDHRAIVHFNHQAREHLYAQALDAVCKALPLHPRFPFWQKAMELYADYLKEIHRYAQPYGMLPAGIHKMDEYLDDKTFSLLHLMTSFEEDSSNYREQLEQGIRLNGDYCLRQFPVWFSFRGNCAVHLSAGKAAAVLGRALGDEELMQIARDQIYWTFGKNPFGQSLIYGVGRRFAQQYGALNGEMAGSLPVGIETRGNGDVPFWPMENNATYKEVWTTSAGRWLSVAAEVY</sequence>
<dbReference type="InterPro" id="IPR008928">
    <property type="entry name" value="6-hairpin_glycosidase_sf"/>
</dbReference>
<comment type="caution">
    <text evidence="10">The sequence shown here is derived from an EMBL/GenBank/DDBJ whole genome shotgun (WGS) entry which is preliminary data.</text>
</comment>
<evidence type="ECO:0000256" key="4">
    <source>
        <dbReference type="ARBA" id="ARBA00023277"/>
    </source>
</evidence>
<dbReference type="Gene3D" id="2.60.40.10">
    <property type="entry name" value="Immunoglobulins"/>
    <property type="match status" value="1"/>
</dbReference>
<dbReference type="Pfam" id="PF00759">
    <property type="entry name" value="Glyco_hydro_9"/>
    <property type="match status" value="1"/>
</dbReference>
<evidence type="ECO:0000259" key="9">
    <source>
        <dbReference type="Pfam" id="PF02927"/>
    </source>
</evidence>
<dbReference type="InterPro" id="IPR012341">
    <property type="entry name" value="6hp_glycosidase-like_sf"/>
</dbReference>
<dbReference type="AlphaFoldDB" id="A0A9D2MUC0"/>
<dbReference type="InterPro" id="IPR004197">
    <property type="entry name" value="Cellulase_Ig-like"/>
</dbReference>
<keyword evidence="3" id="KW-0136">Cellulose degradation</keyword>
<evidence type="ECO:0000256" key="5">
    <source>
        <dbReference type="ARBA" id="ARBA00023295"/>
    </source>
</evidence>
<gene>
    <name evidence="10" type="ORF">H9763_12320</name>
</gene>
<dbReference type="InterPro" id="IPR014756">
    <property type="entry name" value="Ig_E-set"/>
</dbReference>
<proteinExistence type="inferred from homology"/>
<evidence type="ECO:0000313" key="10">
    <source>
        <dbReference type="EMBL" id="HJB92232.1"/>
    </source>
</evidence>
<feature type="domain" description="Glycoside hydrolase family 9" evidence="8">
    <location>
        <begin position="308"/>
        <end position="731"/>
    </location>
</feature>
<comment type="similarity">
    <text evidence="1">Belongs to the glycosyl hydrolase 9 (cellulase E) family.</text>
</comment>
<dbReference type="GO" id="GO:0008810">
    <property type="term" value="F:cellulase activity"/>
    <property type="evidence" value="ECO:0007669"/>
    <property type="project" value="InterPro"/>
</dbReference>
<dbReference type="PANTHER" id="PTHR22298">
    <property type="entry name" value="ENDO-1,4-BETA-GLUCANASE"/>
    <property type="match status" value="1"/>
</dbReference>
<organism evidence="10 11">
    <name type="scientific">Candidatus Eisenbergiella merdigallinarum</name>
    <dbReference type="NCBI Taxonomy" id="2838552"/>
    <lineage>
        <taxon>Bacteria</taxon>
        <taxon>Bacillati</taxon>
        <taxon>Bacillota</taxon>
        <taxon>Clostridia</taxon>
        <taxon>Lachnospirales</taxon>
        <taxon>Lachnospiraceae</taxon>
        <taxon>Eisenbergiella</taxon>
    </lineage>
</organism>
<name>A0A9D2MUC0_9FIRM</name>
<accession>A0A9D2MUC0</accession>
<dbReference type="CDD" id="cd02850">
    <property type="entry name" value="E_set_Cellulase_N"/>
    <property type="match status" value="1"/>
</dbReference>
<dbReference type="GO" id="GO:0030245">
    <property type="term" value="P:cellulose catabolic process"/>
    <property type="evidence" value="ECO:0007669"/>
    <property type="project" value="UniProtKB-KW"/>
</dbReference>
<dbReference type="EMBL" id="DWXE01000045">
    <property type="protein sequence ID" value="HJB92232.1"/>
    <property type="molecule type" value="Genomic_DNA"/>
</dbReference>
<evidence type="ECO:0000259" key="8">
    <source>
        <dbReference type="Pfam" id="PF00759"/>
    </source>
</evidence>
<evidence type="ECO:0000256" key="3">
    <source>
        <dbReference type="ARBA" id="ARBA00023001"/>
    </source>
</evidence>
<feature type="region of interest" description="Disordered" evidence="7">
    <location>
        <begin position="63"/>
        <end position="84"/>
    </location>
</feature>
<dbReference type="InterPro" id="IPR013783">
    <property type="entry name" value="Ig-like_fold"/>
</dbReference>
<evidence type="ECO:0000256" key="2">
    <source>
        <dbReference type="ARBA" id="ARBA00022801"/>
    </source>
</evidence>
<reference evidence="10" key="1">
    <citation type="journal article" date="2021" name="PeerJ">
        <title>Extensive microbial diversity within the chicken gut microbiome revealed by metagenomics and culture.</title>
        <authorList>
            <person name="Gilroy R."/>
            <person name="Ravi A."/>
            <person name="Getino M."/>
            <person name="Pursley I."/>
            <person name="Horton D.L."/>
            <person name="Alikhan N.F."/>
            <person name="Baker D."/>
            <person name="Gharbi K."/>
            <person name="Hall N."/>
            <person name="Watson M."/>
            <person name="Adriaenssens E.M."/>
            <person name="Foster-Nyarko E."/>
            <person name="Jarju S."/>
            <person name="Secka A."/>
            <person name="Antonio M."/>
            <person name="Oren A."/>
            <person name="Chaudhuri R.R."/>
            <person name="La Ragione R."/>
            <person name="Hildebrand F."/>
            <person name="Pallen M.J."/>
        </authorList>
    </citation>
    <scope>NUCLEOTIDE SEQUENCE</scope>
    <source>
        <strain evidence="10">USAMLcec3-2134</strain>
    </source>
</reference>
<reference evidence="10" key="2">
    <citation type="submission" date="2021-04" db="EMBL/GenBank/DDBJ databases">
        <authorList>
            <person name="Gilroy R."/>
        </authorList>
    </citation>
    <scope>NUCLEOTIDE SEQUENCE</scope>
    <source>
        <strain evidence="10">USAMLcec3-2134</strain>
    </source>
</reference>
<dbReference type="Gene3D" id="1.50.10.10">
    <property type="match status" value="1"/>
</dbReference>
<dbReference type="Pfam" id="PF02927">
    <property type="entry name" value="CelD_N"/>
    <property type="match status" value="1"/>
</dbReference>